<organism evidence="11 12">
    <name type="scientific">Clostridium amylolyticum</name>
    <dbReference type="NCBI Taxonomy" id="1121298"/>
    <lineage>
        <taxon>Bacteria</taxon>
        <taxon>Bacillati</taxon>
        <taxon>Bacillota</taxon>
        <taxon>Clostridia</taxon>
        <taxon>Eubacteriales</taxon>
        <taxon>Clostridiaceae</taxon>
        <taxon>Clostridium</taxon>
    </lineage>
</organism>
<dbReference type="Pfam" id="PF00512">
    <property type="entry name" value="HisKA"/>
    <property type="match status" value="1"/>
</dbReference>
<dbReference type="EMBL" id="FQZO01000004">
    <property type="protein sequence ID" value="SHJ34405.1"/>
    <property type="molecule type" value="Genomic_DNA"/>
</dbReference>
<dbReference type="SUPFAM" id="SSF47384">
    <property type="entry name" value="Homodimeric domain of signal transducing histidine kinase"/>
    <property type="match status" value="1"/>
</dbReference>
<dbReference type="RefSeq" id="WP_073007924.1">
    <property type="nucleotide sequence ID" value="NZ_FQZO01000004.1"/>
</dbReference>
<dbReference type="STRING" id="1121298.SAMN05444401_2846"/>
<dbReference type="Proteomes" id="UP000184080">
    <property type="component" value="Unassembled WGS sequence"/>
</dbReference>
<dbReference type="FunFam" id="3.30.565.10:FF:000037">
    <property type="entry name" value="Hybrid sensor histidine kinase/response regulator"/>
    <property type="match status" value="1"/>
</dbReference>
<dbReference type="SMART" id="SM00387">
    <property type="entry name" value="HATPase_c"/>
    <property type="match status" value="1"/>
</dbReference>
<dbReference type="PROSITE" id="PS50112">
    <property type="entry name" value="PAS"/>
    <property type="match status" value="1"/>
</dbReference>
<keyword evidence="5" id="KW-0547">Nucleotide-binding</keyword>
<keyword evidence="3" id="KW-0597">Phosphoprotein</keyword>
<evidence type="ECO:0000256" key="3">
    <source>
        <dbReference type="ARBA" id="ARBA00022553"/>
    </source>
</evidence>
<dbReference type="EC" id="2.7.13.3" evidence="2"/>
<reference evidence="11 12" key="1">
    <citation type="submission" date="2016-11" db="EMBL/GenBank/DDBJ databases">
        <authorList>
            <person name="Jaros S."/>
            <person name="Januszkiewicz K."/>
            <person name="Wedrychowicz H."/>
        </authorList>
    </citation>
    <scope>NUCLEOTIDE SEQUENCE [LARGE SCALE GENOMIC DNA]</scope>
    <source>
        <strain evidence="11 12">DSM 21864</strain>
    </source>
</reference>
<dbReference type="InterPro" id="IPR036890">
    <property type="entry name" value="HATPase_C_sf"/>
</dbReference>
<dbReference type="Pfam" id="PF02518">
    <property type="entry name" value="HATPase_c"/>
    <property type="match status" value="1"/>
</dbReference>
<dbReference type="Gene3D" id="1.10.287.130">
    <property type="match status" value="1"/>
</dbReference>
<evidence type="ECO:0000313" key="12">
    <source>
        <dbReference type="Proteomes" id="UP000184080"/>
    </source>
</evidence>
<evidence type="ECO:0000256" key="4">
    <source>
        <dbReference type="ARBA" id="ARBA00022679"/>
    </source>
</evidence>
<dbReference type="PANTHER" id="PTHR43547:SF2">
    <property type="entry name" value="HYBRID SIGNAL TRANSDUCTION HISTIDINE KINASE C"/>
    <property type="match status" value="1"/>
</dbReference>
<dbReference type="InterPro" id="IPR003661">
    <property type="entry name" value="HisK_dim/P_dom"/>
</dbReference>
<protein>
    <recommendedName>
        <fullName evidence="2">histidine kinase</fullName>
        <ecNumber evidence="2">2.7.13.3</ecNumber>
    </recommendedName>
</protein>
<keyword evidence="7" id="KW-0067">ATP-binding</keyword>
<evidence type="ECO:0000256" key="8">
    <source>
        <dbReference type="ARBA" id="ARBA00023012"/>
    </source>
</evidence>
<dbReference type="CDD" id="cd00082">
    <property type="entry name" value="HisKA"/>
    <property type="match status" value="1"/>
</dbReference>
<evidence type="ECO:0000256" key="7">
    <source>
        <dbReference type="ARBA" id="ARBA00022840"/>
    </source>
</evidence>
<dbReference type="SUPFAM" id="SSF55785">
    <property type="entry name" value="PYP-like sensor domain (PAS domain)"/>
    <property type="match status" value="2"/>
</dbReference>
<evidence type="ECO:0000256" key="1">
    <source>
        <dbReference type="ARBA" id="ARBA00000085"/>
    </source>
</evidence>
<evidence type="ECO:0000256" key="2">
    <source>
        <dbReference type="ARBA" id="ARBA00012438"/>
    </source>
</evidence>
<gene>
    <name evidence="11" type="ORF">SAMN05444401_2846</name>
</gene>
<evidence type="ECO:0000313" key="11">
    <source>
        <dbReference type="EMBL" id="SHJ34405.1"/>
    </source>
</evidence>
<dbReference type="GO" id="GO:0005524">
    <property type="term" value="F:ATP binding"/>
    <property type="evidence" value="ECO:0007669"/>
    <property type="project" value="UniProtKB-KW"/>
</dbReference>
<dbReference type="GO" id="GO:0000155">
    <property type="term" value="F:phosphorelay sensor kinase activity"/>
    <property type="evidence" value="ECO:0007669"/>
    <property type="project" value="InterPro"/>
</dbReference>
<evidence type="ECO:0000259" key="10">
    <source>
        <dbReference type="PROSITE" id="PS50112"/>
    </source>
</evidence>
<keyword evidence="12" id="KW-1185">Reference proteome</keyword>
<dbReference type="InterPro" id="IPR004358">
    <property type="entry name" value="Sig_transdc_His_kin-like_C"/>
</dbReference>
<dbReference type="PRINTS" id="PR00344">
    <property type="entry name" value="BCTRLSENSOR"/>
</dbReference>
<dbReference type="OrthoDB" id="9813394at2"/>
<dbReference type="PANTHER" id="PTHR43547">
    <property type="entry name" value="TWO-COMPONENT HISTIDINE KINASE"/>
    <property type="match status" value="1"/>
</dbReference>
<keyword evidence="8" id="KW-0902">Two-component regulatory system</keyword>
<feature type="domain" description="Histidine kinase" evidence="9">
    <location>
        <begin position="506"/>
        <end position="725"/>
    </location>
</feature>
<sequence>MFNSIENIKSNLFIRAYEEKIIEISIELLELLSCKEDNIIHSDINSFFVVNFNVSLEEISHNRGYLFFDKNYLPSECKIIMREDLGCKTYVIYDVINLMSTPHMSVLYQLCSNNISPMGIYTALDFRLIYGNELLFNMLDIKDEKKFILGKKVHELVSFIDEKKLKNLWNNILLTGKPYNNKEYEILVPNKGLTYWNLSITPIYIGGESNHIVIMVEDVTKDVKSKDIIIKQESLILRQQEQLEAIIENMSDCLFISDKSGNYTKLNKIARETFGDEESIKKVGDVINNMPMYDQEGRLLDTKNIPAVRALKGEDVKNVRVSVNNHGVIKYYDINATPIFDKNALVSNVVMCFRDVSYLIRQQEHLIKQKDYLYDIINSLDLPILRLSYPNLEVIELNNRAKKLIQYKNYDKKIISIMDILKSIKLYENESFIRSLKNTKKTKYFKNIKINSYNQEKYYNIVCQPLFDLDGVNKELIIIVVDVTDEILQNREINNLLKAQEEFFSFISHEFKTPITVALSALQVLEFTGKDSLNAMSLKYIGKIRQSCLQQLRLVNNLLDITRADSGYLKVNEKNVNIIEVTRLIVESIEVYAKDKGIDIEFNSSNNEIITALDDEKYERIILNLLSNAVKFTPPNKKIYVYVYVERNNVCVVVRDEGIGIPKEKLEYIFERYNQINNELVKNFEGTGIGLNLAKLMTKALGGNITVDSEENVGTSFTVELPLNKINEEKVNENIDFLEDRLMRNINIEFSNLETS</sequence>
<name>A0A1M6IJ15_9CLOT</name>
<dbReference type="Gene3D" id="3.30.450.20">
    <property type="entry name" value="PAS domain"/>
    <property type="match status" value="3"/>
</dbReference>
<dbReference type="InterPro" id="IPR000014">
    <property type="entry name" value="PAS"/>
</dbReference>
<dbReference type="Pfam" id="PF13426">
    <property type="entry name" value="PAS_9"/>
    <property type="match status" value="2"/>
</dbReference>
<dbReference type="InterPro" id="IPR005467">
    <property type="entry name" value="His_kinase_dom"/>
</dbReference>
<keyword evidence="6" id="KW-0418">Kinase</keyword>
<dbReference type="SMART" id="SM00388">
    <property type="entry name" value="HisKA"/>
    <property type="match status" value="1"/>
</dbReference>
<dbReference type="InterPro" id="IPR035965">
    <property type="entry name" value="PAS-like_dom_sf"/>
</dbReference>
<accession>A0A1M6IJ15</accession>
<keyword evidence="4" id="KW-0808">Transferase</keyword>
<dbReference type="Gene3D" id="3.30.565.10">
    <property type="entry name" value="Histidine kinase-like ATPase, C-terminal domain"/>
    <property type="match status" value="1"/>
</dbReference>
<dbReference type="PROSITE" id="PS50109">
    <property type="entry name" value="HIS_KIN"/>
    <property type="match status" value="1"/>
</dbReference>
<dbReference type="AlphaFoldDB" id="A0A1M6IJ15"/>
<evidence type="ECO:0000259" key="9">
    <source>
        <dbReference type="PROSITE" id="PS50109"/>
    </source>
</evidence>
<dbReference type="InterPro" id="IPR036097">
    <property type="entry name" value="HisK_dim/P_sf"/>
</dbReference>
<dbReference type="InterPro" id="IPR003594">
    <property type="entry name" value="HATPase_dom"/>
</dbReference>
<proteinExistence type="predicted"/>
<evidence type="ECO:0000256" key="6">
    <source>
        <dbReference type="ARBA" id="ARBA00022777"/>
    </source>
</evidence>
<dbReference type="NCBIfam" id="TIGR00229">
    <property type="entry name" value="sensory_box"/>
    <property type="match status" value="1"/>
</dbReference>
<dbReference type="SUPFAM" id="SSF55874">
    <property type="entry name" value="ATPase domain of HSP90 chaperone/DNA topoisomerase II/histidine kinase"/>
    <property type="match status" value="1"/>
</dbReference>
<comment type="catalytic activity">
    <reaction evidence="1">
        <text>ATP + protein L-histidine = ADP + protein N-phospho-L-histidine.</text>
        <dbReference type="EC" id="2.7.13.3"/>
    </reaction>
</comment>
<feature type="domain" description="PAS" evidence="10">
    <location>
        <begin position="239"/>
        <end position="275"/>
    </location>
</feature>
<evidence type="ECO:0000256" key="5">
    <source>
        <dbReference type="ARBA" id="ARBA00022741"/>
    </source>
</evidence>